<name>A0A8K1CBT6_PYTOL</name>
<dbReference type="Gene3D" id="3.90.1140.10">
    <property type="entry name" value="Cyclic phosphodiesterase"/>
    <property type="match status" value="1"/>
</dbReference>
<comment type="caution">
    <text evidence="3">The sequence shown here is derived from an EMBL/GenBank/DDBJ whole genome shotgun (WGS) entry which is preliminary data.</text>
</comment>
<dbReference type="Pfam" id="PF10469">
    <property type="entry name" value="AKAP7_NLS"/>
    <property type="match status" value="1"/>
</dbReference>
<dbReference type="InterPro" id="IPR052641">
    <property type="entry name" value="AKAP7_isoform_gamma"/>
</dbReference>
<feature type="compositionally biased region" description="Basic residues" evidence="1">
    <location>
        <begin position="25"/>
        <end position="35"/>
    </location>
</feature>
<dbReference type="EMBL" id="SPLM01000108">
    <property type="protein sequence ID" value="TMW60235.1"/>
    <property type="molecule type" value="Genomic_DNA"/>
</dbReference>
<protein>
    <recommendedName>
        <fullName evidence="2">A-kinase anchor protein 7-like phosphoesterase domain-containing protein</fullName>
    </recommendedName>
</protein>
<dbReference type="GO" id="GO:0005829">
    <property type="term" value="C:cytosol"/>
    <property type="evidence" value="ECO:0007669"/>
    <property type="project" value="TreeGrafter"/>
</dbReference>
<dbReference type="GO" id="GO:0010738">
    <property type="term" value="P:regulation of protein kinase A signaling"/>
    <property type="evidence" value="ECO:0007669"/>
    <property type="project" value="TreeGrafter"/>
</dbReference>
<dbReference type="PANTHER" id="PTHR15934">
    <property type="entry name" value="RNA 2',3'-CYCLIC PHOSPHODIESTERASE"/>
    <property type="match status" value="1"/>
</dbReference>
<dbReference type="Proteomes" id="UP000794436">
    <property type="component" value="Unassembled WGS sequence"/>
</dbReference>
<dbReference type="AlphaFoldDB" id="A0A8K1CBT6"/>
<sequence length="284" mass="31971">MAQQASAWSMMGRPEHNGGRGSGQGRRRGRGRGRGGGRGGHQNNFRGGKHNNRPVRDPRRPNFFVGFRISNPEIIDRVITLQQRIGETYPDLDRCAIDARTLHVTLCTLNLADEQAIQQAVEIMNAQQPSEEVMKVQEGPCGFEFKGWGFFGQRFILYTSCDVSTPHGQRLSDLAEEVHNAFGGHAIQPFKKPYTPHITLWKTTKFQDYIKGLNKSRQRGNLVEDELYDFLSAEYGGDRLVFGSEYPTTIELLSMREKEADGYYKVYASVELALTPLDGTENSP</sequence>
<feature type="domain" description="A-kinase anchor protein 7-like phosphoesterase" evidence="2">
    <location>
        <begin position="61"/>
        <end position="272"/>
    </location>
</feature>
<dbReference type="InterPro" id="IPR019510">
    <property type="entry name" value="AKAP7-like_phosphoesterase"/>
</dbReference>
<feature type="region of interest" description="Disordered" evidence="1">
    <location>
        <begin position="1"/>
        <end position="60"/>
    </location>
</feature>
<evidence type="ECO:0000256" key="1">
    <source>
        <dbReference type="SAM" id="MobiDB-lite"/>
    </source>
</evidence>
<dbReference type="PANTHER" id="PTHR15934:SF2">
    <property type="entry name" value="A-KINASE ANCHOR PROTEIN 7-LIKE PHOSPHOESTERASE DOMAIN-CONTAINING PROTEIN"/>
    <property type="match status" value="1"/>
</dbReference>
<organism evidence="3 4">
    <name type="scientific">Pythium oligandrum</name>
    <name type="common">Mycoparasitic fungus</name>
    <dbReference type="NCBI Taxonomy" id="41045"/>
    <lineage>
        <taxon>Eukaryota</taxon>
        <taxon>Sar</taxon>
        <taxon>Stramenopiles</taxon>
        <taxon>Oomycota</taxon>
        <taxon>Peronosporomycetes</taxon>
        <taxon>Pythiales</taxon>
        <taxon>Pythiaceae</taxon>
        <taxon>Pythium</taxon>
    </lineage>
</organism>
<evidence type="ECO:0000313" key="4">
    <source>
        <dbReference type="Proteomes" id="UP000794436"/>
    </source>
</evidence>
<keyword evidence="4" id="KW-1185">Reference proteome</keyword>
<dbReference type="OrthoDB" id="277832at2759"/>
<dbReference type="GO" id="GO:0034237">
    <property type="term" value="F:protein kinase A regulatory subunit binding"/>
    <property type="evidence" value="ECO:0007669"/>
    <property type="project" value="TreeGrafter"/>
</dbReference>
<reference evidence="3" key="1">
    <citation type="submission" date="2019-03" db="EMBL/GenBank/DDBJ databases">
        <title>Long read genome sequence of the mycoparasitic Pythium oligandrum ATCC 38472 isolated from sugarbeet rhizosphere.</title>
        <authorList>
            <person name="Gaulin E."/>
        </authorList>
    </citation>
    <scope>NUCLEOTIDE SEQUENCE</scope>
    <source>
        <strain evidence="3">ATCC 38472_TT</strain>
    </source>
</reference>
<dbReference type="SUPFAM" id="SSF55144">
    <property type="entry name" value="LigT-like"/>
    <property type="match status" value="1"/>
</dbReference>
<evidence type="ECO:0000313" key="3">
    <source>
        <dbReference type="EMBL" id="TMW60235.1"/>
    </source>
</evidence>
<proteinExistence type="predicted"/>
<dbReference type="InterPro" id="IPR009097">
    <property type="entry name" value="Cyclic_Pdiesterase"/>
</dbReference>
<gene>
    <name evidence="3" type="ORF">Poli38472_000277</name>
</gene>
<evidence type="ECO:0000259" key="2">
    <source>
        <dbReference type="Pfam" id="PF10469"/>
    </source>
</evidence>
<accession>A0A8K1CBT6</accession>